<name>A0A6J1NJ28_BICAN</name>
<dbReference type="OrthoDB" id="6917458at2759"/>
<dbReference type="AlphaFoldDB" id="A0A6J1NJ28"/>
<sequence>MDLLKTIAIFNMFFVTQIEMKPLSSSMETVLKLPKDINSETNITILGHSYNFGIFNATFSGENMKEQDQCKIISEQNIENANEIIIKLVNQNVIKRTIVYDIDPEMKEVPFSLHGLAKVDKSDANIELFFEQHDRGNEYLGTCTFKSIKNLEYIVFDGVEHVENLSFNFTRR</sequence>
<dbReference type="KEGG" id="bany:112052768"/>
<evidence type="ECO:0000313" key="2">
    <source>
        <dbReference type="RefSeq" id="XP_023947750.2"/>
    </source>
</evidence>
<reference evidence="2" key="1">
    <citation type="submission" date="2025-08" db="UniProtKB">
        <authorList>
            <consortium name="RefSeq"/>
        </authorList>
    </citation>
    <scope>IDENTIFICATION</scope>
</reference>
<proteinExistence type="predicted"/>
<accession>A0A6J1NJ28</accession>
<dbReference type="Proteomes" id="UP001652582">
    <property type="component" value="Chromosome 12"/>
</dbReference>
<dbReference type="GeneID" id="112052768"/>
<dbReference type="RefSeq" id="XP_023947750.2">
    <property type="nucleotide sequence ID" value="XM_024091982.2"/>
</dbReference>
<gene>
    <name evidence="2" type="primary">LOC112052768</name>
</gene>
<protein>
    <submittedName>
        <fullName evidence="2">Uncharacterized protein LOC112052768</fullName>
    </submittedName>
</protein>
<organism evidence="1 2">
    <name type="scientific">Bicyclus anynana</name>
    <name type="common">Squinting bush brown butterfly</name>
    <dbReference type="NCBI Taxonomy" id="110368"/>
    <lineage>
        <taxon>Eukaryota</taxon>
        <taxon>Metazoa</taxon>
        <taxon>Ecdysozoa</taxon>
        <taxon>Arthropoda</taxon>
        <taxon>Hexapoda</taxon>
        <taxon>Insecta</taxon>
        <taxon>Pterygota</taxon>
        <taxon>Neoptera</taxon>
        <taxon>Endopterygota</taxon>
        <taxon>Lepidoptera</taxon>
        <taxon>Glossata</taxon>
        <taxon>Ditrysia</taxon>
        <taxon>Papilionoidea</taxon>
        <taxon>Nymphalidae</taxon>
        <taxon>Satyrinae</taxon>
        <taxon>Satyrini</taxon>
        <taxon>Mycalesina</taxon>
        <taxon>Bicyclus</taxon>
    </lineage>
</organism>
<evidence type="ECO:0000313" key="1">
    <source>
        <dbReference type="Proteomes" id="UP001652582"/>
    </source>
</evidence>
<keyword evidence="1" id="KW-1185">Reference proteome</keyword>